<keyword evidence="8" id="KW-0539">Nucleus</keyword>
<evidence type="ECO:0000256" key="5">
    <source>
        <dbReference type="ARBA" id="ARBA00022801"/>
    </source>
</evidence>
<dbReference type="Pfam" id="PF21169">
    <property type="entry name" value="Fan1_SAP"/>
    <property type="match status" value="1"/>
</dbReference>
<feature type="region of interest" description="Disordered" evidence="9">
    <location>
        <begin position="355"/>
        <end position="404"/>
    </location>
</feature>
<dbReference type="AlphaFoldDB" id="A0A4V5ZXP9"/>
<evidence type="ECO:0000256" key="4">
    <source>
        <dbReference type="ARBA" id="ARBA00022723"/>
    </source>
</evidence>
<dbReference type="GO" id="GO:0005634">
    <property type="term" value="C:nucleus"/>
    <property type="evidence" value="ECO:0007669"/>
    <property type="project" value="UniProtKB-SubCell"/>
</dbReference>
<dbReference type="EMBL" id="AZBU02000011">
    <property type="protein sequence ID" value="TKR60585.1"/>
    <property type="molecule type" value="Genomic_DNA"/>
</dbReference>
<dbReference type="Proteomes" id="UP000298663">
    <property type="component" value="Unassembled WGS sequence"/>
</dbReference>
<feature type="compositionally biased region" description="Basic and acidic residues" evidence="9">
    <location>
        <begin position="302"/>
        <end position="311"/>
    </location>
</feature>
<dbReference type="InterPro" id="IPR033315">
    <property type="entry name" value="Fan1-like"/>
</dbReference>
<dbReference type="EC" id="3.1.4.1" evidence="8"/>
<accession>A0A4V5ZXP9</accession>
<keyword evidence="3 8" id="KW-0540">Nuclease</keyword>
<dbReference type="OrthoDB" id="76364at2759"/>
<dbReference type="InterPro" id="IPR011856">
    <property type="entry name" value="tRNA_endonuc-like_dom_sf"/>
</dbReference>
<keyword evidence="8" id="KW-0227">DNA damage</keyword>
<feature type="region of interest" description="Disordered" evidence="9">
    <location>
        <begin position="264"/>
        <end position="337"/>
    </location>
</feature>
<evidence type="ECO:0000256" key="2">
    <source>
        <dbReference type="ARBA" id="ARBA00005533"/>
    </source>
</evidence>
<keyword evidence="7 8" id="KW-0464">Manganese</keyword>
<evidence type="ECO:0000256" key="1">
    <source>
        <dbReference type="ARBA" id="ARBA00000983"/>
    </source>
</evidence>
<keyword evidence="5 8" id="KW-0378">Hydrolase</keyword>
<comment type="subcellular location">
    <subcellularLocation>
        <location evidence="8">Nucleus</location>
    </subcellularLocation>
</comment>
<dbReference type="InterPro" id="IPR049138">
    <property type="entry name" value="Fan1_SAP_met"/>
</dbReference>
<comment type="function">
    <text evidence="8">Nuclease required for the repair of DNA interstrand cross-links (ICL). Acts as a 5'-3' exonuclease that anchors at a cut end of DNA and cleaves DNA successively at every third nucleotide, allowing to excise an ICL from one strand through flanking incisions.</text>
</comment>
<protein>
    <recommendedName>
        <fullName evidence="8">Fanconi-associated nuclease</fullName>
        <ecNumber evidence="8">3.1.4.1</ecNumber>
    </recommendedName>
</protein>
<comment type="caution">
    <text evidence="11">The sequence shown here is derived from an EMBL/GenBank/DDBJ whole genome shotgun (WGS) entry which is preliminary data.</text>
</comment>
<dbReference type="GO" id="GO:0046872">
    <property type="term" value="F:metal ion binding"/>
    <property type="evidence" value="ECO:0007669"/>
    <property type="project" value="UniProtKB-KW"/>
</dbReference>
<dbReference type="SMART" id="SM00990">
    <property type="entry name" value="VRR_NUC"/>
    <property type="match status" value="1"/>
</dbReference>
<dbReference type="Pfam" id="PF08774">
    <property type="entry name" value="VRR_NUC"/>
    <property type="match status" value="1"/>
</dbReference>
<dbReference type="STRING" id="34508.A0A4V5ZXP9"/>
<evidence type="ECO:0000259" key="10">
    <source>
        <dbReference type="SMART" id="SM00990"/>
    </source>
</evidence>
<dbReference type="InterPro" id="IPR049132">
    <property type="entry name" value="FAN1-like_euk"/>
</dbReference>
<evidence type="ECO:0000256" key="8">
    <source>
        <dbReference type="RuleBase" id="RU365033"/>
    </source>
</evidence>
<comment type="cofactor">
    <cofactor evidence="8">
        <name>Mg(2+)</name>
        <dbReference type="ChEBI" id="CHEBI:18420"/>
    </cofactor>
    <cofactor evidence="8">
        <name>Mn(2+)</name>
        <dbReference type="ChEBI" id="CHEBI:29035"/>
    </cofactor>
</comment>
<dbReference type="PANTHER" id="PTHR15749:SF4">
    <property type="entry name" value="FANCONI-ASSOCIATED NUCLEASE 1"/>
    <property type="match status" value="1"/>
</dbReference>
<keyword evidence="8" id="KW-0234">DNA repair</keyword>
<dbReference type="InterPro" id="IPR014883">
    <property type="entry name" value="VRR_NUC"/>
</dbReference>
<keyword evidence="12" id="KW-1185">Reference proteome</keyword>
<evidence type="ECO:0000256" key="9">
    <source>
        <dbReference type="SAM" id="MobiDB-lite"/>
    </source>
</evidence>
<dbReference type="GO" id="GO:0017108">
    <property type="term" value="F:5'-flap endonuclease activity"/>
    <property type="evidence" value="ECO:0007669"/>
    <property type="project" value="TreeGrafter"/>
</dbReference>
<evidence type="ECO:0000256" key="6">
    <source>
        <dbReference type="ARBA" id="ARBA00022842"/>
    </source>
</evidence>
<comment type="similarity">
    <text evidence="2 8">Belongs to the FAN1 family.</text>
</comment>
<dbReference type="GO" id="GO:0004528">
    <property type="term" value="F:phosphodiesterase I activity"/>
    <property type="evidence" value="ECO:0007669"/>
    <property type="project" value="UniProtKB-EC"/>
</dbReference>
<sequence>MMAYKTAKDKDGFVADLTGKAKVSSAYYQVKFETKPGDAIYEATVLYDLNSNATQVDFKSISHVNQYGDSHTVSSTKTSSSLLTVSVMTRFRCSINLNILMSSCDAQLNYNFSIFALARIGIWIQNSPIFFVSLAWLSGFVKPQRSPSDSPLMRPAKPGPSAPMQAIQRAFARQFAGKLCQICKKRIPFDRFHRHVQNCRVADDDDECQVLMHLTPEDKQRIIRENIVDLDLSDDETPQIQPKIEVADEISTSFAVDVADAPVEAPEPLDDVAPLQEADGEKESSRSQRKRTSGYTALKKSGQRETRDNVSPKKKRRSTRLKKSQPESENELQPMEAQEIIEDVENIEENIEKRPRRITRYGSSGNIPAFKRVQPLANPEKCSRETPSVDPPSAPKPRSTADSTARRAIFLESKINSTTQRPEQPRSNIEVPLEEKHKMIKEELNKRADFYHSPTQSPVKSQRMSQRSSNSNDAVILNDHTMLAGSPVLRSPATSYHLRFVMRILHKVFCYFFRESESAINFWKENLRSIHRFLELDERAQLLLIRMILRKRRWLTASRLGPKYLEIAEDLVPIFNELAKNGFMETISHHKVPLEEALNLLQAPELQTVCKKFKTDYRSGRVDLIKALLKSAKQKSAFGSGVGGAILKTAVEVLGPTYRLYENTVQLFNAVLTLYAPVQMDSVASWDDPSLLMSQQLIFTMLNVQTKKAKYPAPLQCASNSILRVFNDYPTLERYIKVKEEEQEMAVLSSAGKYSEAMEISDKTYGELQHRLNVETDNVISQHASLPHNLRKYTDSWILVRIMSHGVEAAQRLKNYRRAVEMLEFLLKTEALRVFCPDSRGVWWDRLALNLDAHLKQRAKSLEMCLECLADDLVAPKEKLLLQDRAMKLAKNGEFEERIRVPDPKKVTIKGVVLGKNLGDQRTNHFMLPDENGVYQNRSVEAVALDHYISKLGYTDGVHAEGGIWHTLFGLMFYDIIFDHEVESAWLSEFQDHPSDLNTREFYQNRRDAFDNALTLLEEAEDYSRWFPRMNALFHEKRNEINNEIHWGIFNSFEQVKDFLHCCKPVMLSKIFHKFITDNRNHRSGFPDLTVWNTAARSLAVVEVKGPNDRLSTKQRLWLQFFDSHDVEAVVCHVVATNCRNLS</sequence>
<name>A0A4V5ZXP9_STECR</name>
<dbReference type="GO" id="GO:0008409">
    <property type="term" value="F:5'-3' exonuclease activity"/>
    <property type="evidence" value="ECO:0007669"/>
    <property type="project" value="TreeGrafter"/>
</dbReference>
<gene>
    <name evidence="11" type="ORF">L596_027812</name>
</gene>
<dbReference type="Gene3D" id="3.40.1350.10">
    <property type="match status" value="1"/>
</dbReference>
<proteinExistence type="inferred from homology"/>
<evidence type="ECO:0000256" key="7">
    <source>
        <dbReference type="ARBA" id="ARBA00023211"/>
    </source>
</evidence>
<feature type="compositionally biased region" description="Basic residues" evidence="9">
    <location>
        <begin position="312"/>
        <end position="323"/>
    </location>
</feature>
<keyword evidence="6 8" id="KW-0460">Magnesium</keyword>
<comment type="catalytic activity">
    <reaction evidence="1 8">
        <text>Hydrolytically removes 5'-nucleotides successively from the 3'-hydroxy termini of 3'-hydroxy-terminated oligonucleotides.</text>
        <dbReference type="EC" id="3.1.4.1"/>
    </reaction>
</comment>
<reference evidence="11 12" key="1">
    <citation type="journal article" date="2015" name="Genome Biol.">
        <title>Comparative genomics of Steinernema reveals deeply conserved gene regulatory networks.</title>
        <authorList>
            <person name="Dillman A.R."/>
            <person name="Macchietto M."/>
            <person name="Porter C.F."/>
            <person name="Rogers A."/>
            <person name="Williams B."/>
            <person name="Antoshechkin I."/>
            <person name="Lee M.M."/>
            <person name="Goodwin Z."/>
            <person name="Lu X."/>
            <person name="Lewis E.E."/>
            <person name="Goodrich-Blair H."/>
            <person name="Stock S.P."/>
            <person name="Adams B.J."/>
            <person name="Sternberg P.W."/>
            <person name="Mortazavi A."/>
        </authorList>
    </citation>
    <scope>NUCLEOTIDE SEQUENCE [LARGE SCALE GENOMIC DNA]</scope>
    <source>
        <strain evidence="11 12">ALL</strain>
    </source>
</reference>
<dbReference type="InterPro" id="IPR049126">
    <property type="entry name" value="FAN1-like_TPR"/>
</dbReference>
<dbReference type="CDD" id="cd22326">
    <property type="entry name" value="FAN1-like"/>
    <property type="match status" value="1"/>
</dbReference>
<evidence type="ECO:0000256" key="3">
    <source>
        <dbReference type="ARBA" id="ARBA00022722"/>
    </source>
</evidence>
<organism evidence="11 12">
    <name type="scientific">Steinernema carpocapsae</name>
    <name type="common">Entomopathogenic nematode</name>
    <dbReference type="NCBI Taxonomy" id="34508"/>
    <lineage>
        <taxon>Eukaryota</taxon>
        <taxon>Metazoa</taxon>
        <taxon>Ecdysozoa</taxon>
        <taxon>Nematoda</taxon>
        <taxon>Chromadorea</taxon>
        <taxon>Rhabditida</taxon>
        <taxon>Tylenchina</taxon>
        <taxon>Panagrolaimomorpha</taxon>
        <taxon>Strongyloidoidea</taxon>
        <taxon>Steinernematidae</taxon>
        <taxon>Steinernema</taxon>
    </lineage>
</organism>
<dbReference type="GO" id="GO:0070336">
    <property type="term" value="F:flap-structured DNA binding"/>
    <property type="evidence" value="ECO:0007669"/>
    <property type="project" value="TreeGrafter"/>
</dbReference>
<evidence type="ECO:0000313" key="12">
    <source>
        <dbReference type="Proteomes" id="UP000298663"/>
    </source>
</evidence>
<feature type="domain" description="VRR-NUC" evidence="10">
    <location>
        <begin position="1021"/>
        <end position="1136"/>
    </location>
</feature>
<dbReference type="GO" id="GO:0036297">
    <property type="term" value="P:interstrand cross-link repair"/>
    <property type="evidence" value="ECO:0007669"/>
    <property type="project" value="InterPro"/>
</dbReference>
<evidence type="ECO:0000313" key="11">
    <source>
        <dbReference type="EMBL" id="TKR60585.1"/>
    </source>
</evidence>
<reference evidence="11 12" key="2">
    <citation type="journal article" date="2019" name="G3 (Bethesda)">
        <title>Hybrid Assembly of the Genome of the Entomopathogenic Nematode Steinernema carpocapsae Identifies the X-Chromosome.</title>
        <authorList>
            <person name="Serra L."/>
            <person name="Macchietto M."/>
            <person name="Macias-Munoz A."/>
            <person name="McGill C.J."/>
            <person name="Rodriguez I.M."/>
            <person name="Rodriguez B."/>
            <person name="Murad R."/>
            <person name="Mortazavi A."/>
        </authorList>
    </citation>
    <scope>NUCLEOTIDE SEQUENCE [LARGE SCALE GENOMIC DNA]</scope>
    <source>
        <strain evidence="11 12">ALL</strain>
    </source>
</reference>
<keyword evidence="4 8" id="KW-0479">Metal-binding</keyword>
<dbReference type="PANTHER" id="PTHR15749">
    <property type="entry name" value="FANCONI-ASSOCIATED NUCLEASE 1"/>
    <property type="match status" value="1"/>
</dbReference>
<dbReference type="Pfam" id="PF21170">
    <property type="entry name" value="FAN1_TPR"/>
    <property type="match status" value="1"/>
</dbReference>